<feature type="compositionally biased region" description="Polar residues" evidence="9">
    <location>
        <begin position="680"/>
        <end position="692"/>
    </location>
</feature>
<feature type="compositionally biased region" description="Polar residues" evidence="9">
    <location>
        <begin position="1"/>
        <end position="11"/>
    </location>
</feature>
<dbReference type="RefSeq" id="XP_026177487.1">
    <property type="nucleotide sequence ID" value="XM_026321702.2"/>
</dbReference>
<keyword evidence="12" id="KW-1185">Reference proteome</keyword>
<feature type="compositionally biased region" description="Polar residues" evidence="9">
    <location>
        <begin position="792"/>
        <end position="821"/>
    </location>
</feature>
<dbReference type="PROSITE" id="PS50030">
    <property type="entry name" value="UBA"/>
    <property type="match status" value="1"/>
</dbReference>
<feature type="compositionally biased region" description="Polar residues" evidence="9">
    <location>
        <begin position="591"/>
        <end position="610"/>
    </location>
</feature>
<comment type="subcellular location">
    <subcellularLocation>
        <location evidence="2">Chromosome</location>
    </subcellularLocation>
    <subcellularLocation>
        <location evidence="3">Cytoplasm</location>
    </subcellularLocation>
    <subcellularLocation>
        <location evidence="1">Nucleus</location>
    </subcellularLocation>
</comment>
<dbReference type="PANTHER" id="PTHR16308:SF20">
    <property type="entry name" value="UBIQUITIN ASSOCIATED PROTEIN 2B ISOFORM X1"/>
    <property type="match status" value="1"/>
</dbReference>
<organism evidence="11 12">
    <name type="scientific">Mastacembelus armatus</name>
    <name type="common">zig-zag eel</name>
    <dbReference type="NCBI Taxonomy" id="205130"/>
    <lineage>
        <taxon>Eukaryota</taxon>
        <taxon>Metazoa</taxon>
        <taxon>Chordata</taxon>
        <taxon>Craniata</taxon>
        <taxon>Vertebrata</taxon>
        <taxon>Euteleostomi</taxon>
        <taxon>Actinopterygii</taxon>
        <taxon>Neopterygii</taxon>
        <taxon>Teleostei</taxon>
        <taxon>Neoteleostei</taxon>
        <taxon>Acanthomorphata</taxon>
        <taxon>Anabantaria</taxon>
        <taxon>Synbranchiformes</taxon>
        <taxon>Mastacembelidae</taxon>
        <taxon>Mastacembelus</taxon>
    </lineage>
</organism>
<feature type="compositionally biased region" description="Polar residues" evidence="9">
    <location>
        <begin position="746"/>
        <end position="763"/>
    </location>
</feature>
<evidence type="ECO:0000256" key="3">
    <source>
        <dbReference type="ARBA" id="ARBA00004496"/>
    </source>
</evidence>
<feature type="compositionally biased region" description="Polar residues" evidence="9">
    <location>
        <begin position="713"/>
        <end position="730"/>
    </location>
</feature>
<dbReference type="GO" id="GO:0061484">
    <property type="term" value="P:hematopoietic stem cell homeostasis"/>
    <property type="evidence" value="ECO:0007669"/>
    <property type="project" value="UniProtKB-ARBA"/>
</dbReference>
<feature type="compositionally biased region" description="Gly residues" evidence="9">
    <location>
        <begin position="1069"/>
        <end position="1079"/>
    </location>
</feature>
<reference evidence="11" key="1">
    <citation type="submission" date="2025-08" db="UniProtKB">
        <authorList>
            <consortium name="Ensembl"/>
        </authorList>
    </citation>
    <scope>IDENTIFICATION</scope>
</reference>
<dbReference type="Proteomes" id="UP000261640">
    <property type="component" value="Unplaced"/>
</dbReference>
<dbReference type="SUPFAM" id="SSF46934">
    <property type="entry name" value="UBA-like"/>
    <property type="match status" value="1"/>
</dbReference>
<keyword evidence="4" id="KW-0158">Chromosome</keyword>
<dbReference type="InterPro" id="IPR051833">
    <property type="entry name" value="TC-DDR_regulator"/>
</dbReference>
<evidence type="ECO:0000313" key="12">
    <source>
        <dbReference type="Proteomes" id="UP000261640"/>
    </source>
</evidence>
<dbReference type="RefSeq" id="XP_026177486.1">
    <property type="nucleotide sequence ID" value="XM_026321701.1"/>
</dbReference>
<accession>A0A7N8XHL2</accession>
<keyword evidence="6" id="KW-0963">Cytoplasm</keyword>
<evidence type="ECO:0000256" key="9">
    <source>
        <dbReference type="SAM" id="MobiDB-lite"/>
    </source>
</evidence>
<dbReference type="AlphaFoldDB" id="A0A7N8XHL2"/>
<feature type="domain" description="UBA" evidence="10">
    <location>
        <begin position="51"/>
        <end position="91"/>
    </location>
</feature>
<dbReference type="OrthoDB" id="5918007at2759"/>
<feature type="compositionally biased region" description="Polar residues" evidence="9">
    <location>
        <begin position="378"/>
        <end position="392"/>
    </location>
</feature>
<evidence type="ECO:0000313" key="11">
    <source>
        <dbReference type="Ensembl" id="ENSMAMP00000050493.1"/>
    </source>
</evidence>
<feature type="region of interest" description="Disordered" evidence="9">
    <location>
        <begin position="993"/>
        <end position="1015"/>
    </location>
</feature>
<dbReference type="GO" id="GO:0005634">
    <property type="term" value="C:nucleus"/>
    <property type="evidence" value="ECO:0007669"/>
    <property type="project" value="UniProtKB-SubCell"/>
</dbReference>
<feature type="compositionally biased region" description="Low complexity" evidence="9">
    <location>
        <begin position="1118"/>
        <end position="1142"/>
    </location>
</feature>
<feature type="compositionally biased region" description="Basic and acidic residues" evidence="9">
    <location>
        <begin position="115"/>
        <end position="131"/>
    </location>
</feature>
<evidence type="ECO:0000256" key="2">
    <source>
        <dbReference type="ARBA" id="ARBA00004286"/>
    </source>
</evidence>
<dbReference type="GO" id="GO:0005694">
    <property type="term" value="C:chromosome"/>
    <property type="evidence" value="ECO:0007669"/>
    <property type="project" value="UniProtKB-SubCell"/>
</dbReference>
<feature type="region of interest" description="Disordered" evidence="9">
    <location>
        <begin position="96"/>
        <end position="196"/>
    </location>
</feature>
<feature type="compositionally biased region" description="Low complexity" evidence="9">
    <location>
        <begin position="613"/>
        <end position="645"/>
    </location>
</feature>
<dbReference type="InterPro" id="IPR015940">
    <property type="entry name" value="UBA"/>
</dbReference>
<dbReference type="RefSeq" id="XP_026177488.1">
    <property type="nucleotide sequence ID" value="XM_026321703.1"/>
</dbReference>
<feature type="compositionally biased region" description="Low complexity" evidence="9">
    <location>
        <begin position="1158"/>
        <end position="1175"/>
    </location>
</feature>
<feature type="compositionally biased region" description="Low complexity" evidence="9">
    <location>
        <begin position="764"/>
        <end position="791"/>
    </location>
</feature>
<dbReference type="SMART" id="SM00165">
    <property type="entry name" value="UBA"/>
    <property type="match status" value="1"/>
</dbReference>
<feature type="region of interest" description="Disordered" evidence="9">
    <location>
        <begin position="455"/>
        <end position="530"/>
    </location>
</feature>
<dbReference type="GeneID" id="113138876"/>
<name>A0A7N8XHL2_9TELE</name>
<dbReference type="Ensembl" id="ENSMAMT00000044394.1">
    <property type="protein sequence ID" value="ENSMAMP00000050493.1"/>
    <property type="gene ID" value="ENSMAMG00000018105.2"/>
</dbReference>
<dbReference type="FunFam" id="1.10.8.10:FF:000004">
    <property type="entry name" value="ubiquitin-associated protein 2-like isoform X1"/>
    <property type="match status" value="1"/>
</dbReference>
<feature type="compositionally biased region" description="Polar residues" evidence="9">
    <location>
        <begin position="998"/>
        <end position="1011"/>
    </location>
</feature>
<feature type="compositionally biased region" description="Low complexity" evidence="9">
    <location>
        <begin position="912"/>
        <end position="931"/>
    </location>
</feature>
<feature type="region of interest" description="Disordered" evidence="9">
    <location>
        <begin position="357"/>
        <end position="416"/>
    </location>
</feature>
<feature type="region of interest" description="Disordered" evidence="9">
    <location>
        <begin position="1"/>
        <end position="31"/>
    </location>
</feature>
<evidence type="ECO:0000256" key="7">
    <source>
        <dbReference type="ARBA" id="ARBA00022553"/>
    </source>
</evidence>
<keyword evidence="8" id="KW-0539">Nucleus</keyword>
<reference evidence="11" key="2">
    <citation type="submission" date="2025-09" db="UniProtKB">
        <authorList>
            <consortium name="Ensembl"/>
        </authorList>
    </citation>
    <scope>IDENTIFICATION</scope>
</reference>
<dbReference type="CDD" id="cd14277">
    <property type="entry name" value="UBA_UBP2_like"/>
    <property type="match status" value="1"/>
</dbReference>
<evidence type="ECO:0000256" key="1">
    <source>
        <dbReference type="ARBA" id="ARBA00004123"/>
    </source>
</evidence>
<proteinExistence type="predicted"/>
<feature type="region of interest" description="Disordered" evidence="9">
    <location>
        <begin position="1028"/>
        <end position="1184"/>
    </location>
</feature>
<dbReference type="InterPro" id="IPR022166">
    <property type="entry name" value="UBAP2/Lig"/>
</dbReference>
<sequence>MMTSVVSNQARGTRDRTLSSTTQTTQPQKQIQATAEQIRLAQVIYDKNDGDFEDKVKQLIEVSGKTQDECMVALHDCNEDVNRAINFLLESTSDTNSWETVGKKRSLGKEGGPSETKESREKKGGEREASRGRGASSRRGRGISRGREGRFEENGFEVAPGERGGDRGRRGRGRGTGARGRGRAAAGNRFSSQGMGTFNPADYSANSGACQETWDGDGNEPAEGTGTWGGNLEDWTSEDWNEDLSETKVFTASSAPANHITPGHNVDLATILPKAGVSVGASMDSDLGVIVDCPSAEDLGQGLVFTNSHHNGRTATHSYAHATANSYAHAASASATCPHPALSSVLGSGFGSLNVPKPAPTSDIRTSEQLNGPRLGQRASQTLAATSNSSLSKDARPPPMQSPAPASSPSVDVKPQRVENGPVTAQHLEMKLQPEPSAVLSQLAQRQQQSSILPNTEPLGLSLSHAPEVPTPPGHESSAPPLRDGASPGVKLPGMEPSITEPPQRQLKTQRRRVPPPSKIPSSAVEMPGSADISGLNVQFGALDFGSEAGSGTVDMTQAESVREQAPKQISAPAPMPVPAVAPTQQPQSSLFSKSGSVSEHMSSLSTLPSAVSDPSFPSPSLGLPSATASPSSAAPTTTSRAESTVPRSLPPHLGFSQNKDVPSAAGGPLTNGYGGMKAQSAQDTTSSTPRTVKTESPVMTSDGGSGHHISSPAVTPSHSTPIPSLSNHVTTAHSSGSALATSSSMTISNEENSNSGNLHAFTSSSSQGVNPSPSAPLAVSSSTTNSMHSSGATGLTPNGSNTTHSAAGSRTAPLLTTTSGKAPPNLAQGVPPLLANQYIMGPGGLLPAYPQIYGYEDLQMLQSRLPMDYYGVTFPGTAATIPGRDALANNPYSGEATKFGRNDSSSPAPPTSLSTAGVQSQPQQAPQAGTQGQGQGQSQGQQTQNQAFLNPPLPPGYGYTGLPYYAGMPGVPSAFQYGPTVFVPPASAKQPAMGLANPSNQYHQQHQPSYGQHAYGTAFDDLSQAHGGEYSKGGYGGSAQSQAKSAGSGPGKDDSTVKSVLEKAPGLSGSGTSGGVPDMGGSIYSKTQSFDKQAFHTGTPPPFNLPSALGGTGPLNPGAAPGYAPAPFLHILPPHQQPHSQLLHHHITQDGQGGPGQRSQSSSMQQKNQGSKSSYGSSPYWAN</sequence>
<evidence type="ECO:0000256" key="5">
    <source>
        <dbReference type="ARBA" id="ARBA00022481"/>
    </source>
</evidence>
<evidence type="ECO:0000256" key="6">
    <source>
        <dbReference type="ARBA" id="ARBA00022490"/>
    </source>
</evidence>
<dbReference type="InParanoid" id="A0A7N8XHL2"/>
<keyword evidence="5" id="KW-0488">Methylation</keyword>
<feature type="compositionally biased region" description="Low complexity" evidence="9">
    <location>
        <begin position="731"/>
        <end position="745"/>
    </location>
</feature>
<feature type="region of interest" description="Disordered" evidence="9">
    <location>
        <begin position="551"/>
        <end position="825"/>
    </location>
</feature>
<dbReference type="InterPro" id="IPR009060">
    <property type="entry name" value="UBA-like_sf"/>
</dbReference>
<evidence type="ECO:0000256" key="8">
    <source>
        <dbReference type="ARBA" id="ARBA00023242"/>
    </source>
</evidence>
<dbReference type="Pfam" id="PF12478">
    <property type="entry name" value="UBAP2-Lig"/>
    <property type="match status" value="1"/>
</dbReference>
<feature type="region of interest" description="Disordered" evidence="9">
    <location>
        <begin position="881"/>
        <end position="954"/>
    </location>
</feature>
<dbReference type="PANTHER" id="PTHR16308">
    <property type="entry name" value="UBIQUITIN ASSOCIATED PROTEIN 2-LIKE/LINGERER"/>
    <property type="match status" value="1"/>
</dbReference>
<dbReference type="GeneTree" id="ENSGT00390000003453"/>
<evidence type="ECO:0000256" key="4">
    <source>
        <dbReference type="ARBA" id="ARBA00022454"/>
    </source>
</evidence>
<dbReference type="GO" id="GO:0005737">
    <property type="term" value="C:cytoplasm"/>
    <property type="evidence" value="ECO:0007669"/>
    <property type="project" value="UniProtKB-SubCell"/>
</dbReference>
<feature type="compositionally biased region" description="Low complexity" evidence="9">
    <location>
        <begin position="1039"/>
        <end position="1048"/>
    </location>
</feature>
<evidence type="ECO:0000259" key="10">
    <source>
        <dbReference type="PROSITE" id="PS50030"/>
    </source>
</evidence>
<protein>
    <submittedName>
        <fullName evidence="11">Ubiquitin-associated protein 2-like</fullName>
    </submittedName>
</protein>
<dbReference type="Gene3D" id="1.10.8.10">
    <property type="entry name" value="DNA helicase RuvA subunit, C-terminal domain"/>
    <property type="match status" value="1"/>
</dbReference>
<feature type="compositionally biased region" description="Low complexity" evidence="9">
    <location>
        <begin position="581"/>
        <end position="590"/>
    </location>
</feature>
<keyword evidence="7" id="KW-0597">Phosphoprotein</keyword>
<feature type="compositionally biased region" description="Low complexity" evidence="9">
    <location>
        <begin position="21"/>
        <end position="31"/>
    </location>
</feature>